<feature type="transmembrane region" description="Helical" evidence="1">
    <location>
        <begin position="15"/>
        <end position="38"/>
    </location>
</feature>
<sequence length="283" mass="30529">MRALAEFIMAGRVQAAVVVLLGSWLPLISPAAVALITLRRGAGDGALILLWALLPPLSGFFVGNVGPLMPYVSLGGLLTVYGAALVLRQSLSWGHCLTAVVALSCLTVLSAAWLMPDMAQQMLALFREILASLMAGQEELALSNVFVTGWLGSMTAVAGVLALLLARWWQALLYNPGGFQAEFHQLRLDPAQALVSLAATMYCLVQGGDYLTWLGVFAVPLWLAGVALVHFSVRVRQLGWPVLVVFYPLVVMLNPLSLTLLLLLAFSDTWMNFRARLKPKGSE</sequence>
<dbReference type="OrthoDB" id="5659946at2"/>
<reference evidence="2 3" key="1">
    <citation type="submission" date="2019-06" db="EMBL/GenBank/DDBJ databases">
        <title>Whole genome sequence for Cellvibrionaceae sp. R142.</title>
        <authorList>
            <person name="Wang G."/>
        </authorList>
    </citation>
    <scope>NUCLEOTIDE SEQUENCE [LARGE SCALE GENOMIC DNA]</scope>
    <source>
        <strain evidence="2 3">R142</strain>
    </source>
</reference>
<comment type="caution">
    <text evidence="2">The sequence shown here is derived from an EMBL/GenBank/DDBJ whole genome shotgun (WGS) entry which is preliminary data.</text>
</comment>
<evidence type="ECO:0008006" key="4">
    <source>
        <dbReference type="Google" id="ProtNLM"/>
    </source>
</evidence>
<keyword evidence="1" id="KW-1133">Transmembrane helix</keyword>
<feature type="transmembrane region" description="Helical" evidence="1">
    <location>
        <begin position="68"/>
        <end position="87"/>
    </location>
</feature>
<organism evidence="2 3">
    <name type="scientific">Exilibacterium tricleocarpae</name>
    <dbReference type="NCBI Taxonomy" id="2591008"/>
    <lineage>
        <taxon>Bacteria</taxon>
        <taxon>Pseudomonadati</taxon>
        <taxon>Pseudomonadota</taxon>
        <taxon>Gammaproteobacteria</taxon>
        <taxon>Cellvibrionales</taxon>
        <taxon>Cellvibrionaceae</taxon>
        <taxon>Exilibacterium</taxon>
    </lineage>
</organism>
<feature type="transmembrane region" description="Helical" evidence="1">
    <location>
        <begin position="245"/>
        <end position="266"/>
    </location>
</feature>
<name>A0A545SQL2_9GAMM</name>
<feature type="transmembrane region" description="Helical" evidence="1">
    <location>
        <begin position="94"/>
        <end position="115"/>
    </location>
</feature>
<dbReference type="Proteomes" id="UP000319732">
    <property type="component" value="Unassembled WGS sequence"/>
</dbReference>
<proteinExistence type="predicted"/>
<evidence type="ECO:0000313" key="2">
    <source>
        <dbReference type="EMBL" id="TQV67265.1"/>
    </source>
</evidence>
<gene>
    <name evidence="2" type="ORF">FKG94_26100</name>
</gene>
<dbReference type="EMBL" id="VHSG01000036">
    <property type="protein sequence ID" value="TQV67265.1"/>
    <property type="molecule type" value="Genomic_DNA"/>
</dbReference>
<dbReference type="AlphaFoldDB" id="A0A545SQL2"/>
<keyword evidence="1" id="KW-0472">Membrane</keyword>
<protein>
    <recommendedName>
        <fullName evidence="4">DUF2232 domain-containing protein</fullName>
    </recommendedName>
</protein>
<feature type="transmembrane region" description="Helical" evidence="1">
    <location>
        <begin position="210"/>
        <end position="233"/>
    </location>
</feature>
<evidence type="ECO:0000313" key="3">
    <source>
        <dbReference type="Proteomes" id="UP000319732"/>
    </source>
</evidence>
<keyword evidence="1" id="KW-0812">Transmembrane</keyword>
<dbReference type="RefSeq" id="WP_142929889.1">
    <property type="nucleotide sequence ID" value="NZ_ML660112.1"/>
</dbReference>
<evidence type="ECO:0000256" key="1">
    <source>
        <dbReference type="SAM" id="Phobius"/>
    </source>
</evidence>
<accession>A0A545SQL2</accession>
<feature type="transmembrane region" description="Helical" evidence="1">
    <location>
        <begin position="140"/>
        <end position="166"/>
    </location>
</feature>
<keyword evidence="3" id="KW-1185">Reference proteome</keyword>